<dbReference type="EMBL" id="BMJV01000001">
    <property type="protein sequence ID" value="GGG65913.1"/>
    <property type="molecule type" value="Genomic_DNA"/>
</dbReference>
<evidence type="ECO:0000313" key="3">
    <source>
        <dbReference type="EMBL" id="GGG65913.1"/>
    </source>
</evidence>
<reference evidence="3" key="1">
    <citation type="journal article" date="2014" name="Int. J. Syst. Evol. Microbiol.">
        <title>Complete genome sequence of Corynebacterium casei LMG S-19264T (=DSM 44701T), isolated from a smear-ripened cheese.</title>
        <authorList>
            <consortium name="US DOE Joint Genome Institute (JGI-PGF)"/>
            <person name="Walter F."/>
            <person name="Albersmeier A."/>
            <person name="Kalinowski J."/>
            <person name="Ruckert C."/>
        </authorList>
    </citation>
    <scope>NUCLEOTIDE SEQUENCE</scope>
    <source>
        <strain evidence="3">CGMCC 1.15762</strain>
    </source>
</reference>
<dbReference type="InterPro" id="IPR023346">
    <property type="entry name" value="Lysozyme-like_dom_sf"/>
</dbReference>
<keyword evidence="4" id="KW-1185">Reference proteome</keyword>
<evidence type="ECO:0000313" key="4">
    <source>
        <dbReference type="Proteomes" id="UP000617145"/>
    </source>
</evidence>
<name>A0A8J2ZI16_9RHOB</name>
<dbReference type="SUPFAM" id="SSF53955">
    <property type="entry name" value="Lysozyme-like"/>
    <property type="match status" value="1"/>
</dbReference>
<sequence length="332" mass="35486">MAHEAGGAPIFTREGACGISRHMLPRTLVMVATLLCASVATAEPMMMPPKLSVHAVDTSPRPQARRMKIPKARWGTAGGRTNWSVAALAALRGPAANLPEIVPTDISTWCPTYETAGRDQREAFWVGLVSTLAKHESTYRPAVVGGGGRWYGLLQILPSTARAYGCQARSGEALKNPALNLSCGLRIMARTVARDGVVSQNMRGVAADWGPFHSRTKREDMIAWTRSQPFCTGLARSLRPVPRPDAWSKPVVMAEARPPIVPRVVPAKASVPTTRSPILSSMGHAEPVLPNPDGVITYNVNGAILRPSQMSAPVIATSGSLLPAAEHGARFE</sequence>
<evidence type="ECO:0000256" key="1">
    <source>
        <dbReference type="ARBA" id="ARBA00009387"/>
    </source>
</evidence>
<protein>
    <recommendedName>
        <fullName evidence="2">Transglycosylase SLT domain-containing protein</fullName>
    </recommendedName>
</protein>
<accession>A0A8J2ZI16</accession>
<dbReference type="AlphaFoldDB" id="A0A8J2ZI16"/>
<gene>
    <name evidence="3" type="ORF">GCM10011415_10880</name>
</gene>
<dbReference type="Gene3D" id="1.10.530.10">
    <property type="match status" value="1"/>
</dbReference>
<dbReference type="Pfam" id="PF01464">
    <property type="entry name" value="SLT"/>
    <property type="match status" value="1"/>
</dbReference>
<proteinExistence type="inferred from homology"/>
<comment type="caution">
    <text evidence="3">The sequence shown here is derived from an EMBL/GenBank/DDBJ whole genome shotgun (WGS) entry which is preliminary data.</text>
</comment>
<reference evidence="3" key="2">
    <citation type="submission" date="2020-09" db="EMBL/GenBank/DDBJ databases">
        <authorList>
            <person name="Sun Q."/>
            <person name="Zhou Y."/>
        </authorList>
    </citation>
    <scope>NUCLEOTIDE SEQUENCE</scope>
    <source>
        <strain evidence="3">CGMCC 1.15762</strain>
    </source>
</reference>
<dbReference type="InterPro" id="IPR008258">
    <property type="entry name" value="Transglycosylase_SLT_dom_1"/>
</dbReference>
<evidence type="ECO:0000259" key="2">
    <source>
        <dbReference type="Pfam" id="PF01464"/>
    </source>
</evidence>
<feature type="domain" description="Transglycosylase SLT" evidence="2">
    <location>
        <begin position="120"/>
        <end position="193"/>
    </location>
</feature>
<dbReference type="Proteomes" id="UP000617145">
    <property type="component" value="Unassembled WGS sequence"/>
</dbReference>
<comment type="similarity">
    <text evidence="1">Belongs to the virb1 family.</text>
</comment>
<organism evidence="3 4">
    <name type="scientific">Salipiger pallidus</name>
    <dbReference type="NCBI Taxonomy" id="1775170"/>
    <lineage>
        <taxon>Bacteria</taxon>
        <taxon>Pseudomonadati</taxon>
        <taxon>Pseudomonadota</taxon>
        <taxon>Alphaproteobacteria</taxon>
        <taxon>Rhodobacterales</taxon>
        <taxon>Roseobacteraceae</taxon>
        <taxon>Salipiger</taxon>
    </lineage>
</organism>